<reference evidence="2" key="2">
    <citation type="submission" date="2015-01" db="EMBL/GenBank/DDBJ databases">
        <title>Evolutionary Origins and Diversification of the Mycorrhizal Mutualists.</title>
        <authorList>
            <consortium name="DOE Joint Genome Institute"/>
            <consortium name="Mycorrhizal Genomics Consortium"/>
            <person name="Kohler A."/>
            <person name="Kuo A."/>
            <person name="Nagy L.G."/>
            <person name="Floudas D."/>
            <person name="Copeland A."/>
            <person name="Barry K.W."/>
            <person name="Cichocki N."/>
            <person name="Veneault-Fourrey C."/>
            <person name="LaButti K."/>
            <person name="Lindquist E.A."/>
            <person name="Lipzen A."/>
            <person name="Lundell T."/>
            <person name="Morin E."/>
            <person name="Murat C."/>
            <person name="Riley R."/>
            <person name="Ohm R."/>
            <person name="Sun H."/>
            <person name="Tunlid A."/>
            <person name="Henrissat B."/>
            <person name="Grigoriev I.V."/>
            <person name="Hibbett D.S."/>
            <person name="Martin F."/>
        </authorList>
    </citation>
    <scope>NUCLEOTIDE SEQUENCE [LARGE SCALE GENOMIC DNA]</scope>
    <source>
        <strain evidence="2">UH-Slu-Lm8-n1</strain>
    </source>
</reference>
<proteinExistence type="predicted"/>
<dbReference type="InParanoid" id="A0A0D0B0G8"/>
<accession>A0A0D0B0G8</accession>
<sequence length="66" mass="7279">MCYSSSSSHCHDRCSCAKASILTISHTPVLLCPLLRVAYLDDRNVGYAVAFNFLITRSLLQVRTGC</sequence>
<organism evidence="1 2">
    <name type="scientific">Suillus luteus UH-Slu-Lm8-n1</name>
    <dbReference type="NCBI Taxonomy" id="930992"/>
    <lineage>
        <taxon>Eukaryota</taxon>
        <taxon>Fungi</taxon>
        <taxon>Dikarya</taxon>
        <taxon>Basidiomycota</taxon>
        <taxon>Agaricomycotina</taxon>
        <taxon>Agaricomycetes</taxon>
        <taxon>Agaricomycetidae</taxon>
        <taxon>Boletales</taxon>
        <taxon>Suillineae</taxon>
        <taxon>Suillaceae</taxon>
        <taxon>Suillus</taxon>
    </lineage>
</organism>
<dbReference type="Proteomes" id="UP000054485">
    <property type="component" value="Unassembled WGS sequence"/>
</dbReference>
<dbReference type="EMBL" id="KN835211">
    <property type="protein sequence ID" value="KIK43494.1"/>
    <property type="molecule type" value="Genomic_DNA"/>
</dbReference>
<name>A0A0D0B0G8_9AGAM</name>
<gene>
    <name evidence="1" type="ORF">CY34DRAFT_707696</name>
</gene>
<evidence type="ECO:0000313" key="1">
    <source>
        <dbReference type="EMBL" id="KIK43494.1"/>
    </source>
</evidence>
<dbReference type="HOGENOM" id="CLU_2832909_0_0_1"/>
<protein>
    <submittedName>
        <fullName evidence="1">Uncharacterized protein</fullName>
    </submittedName>
</protein>
<evidence type="ECO:0000313" key="2">
    <source>
        <dbReference type="Proteomes" id="UP000054485"/>
    </source>
</evidence>
<keyword evidence="2" id="KW-1185">Reference proteome</keyword>
<dbReference type="AlphaFoldDB" id="A0A0D0B0G8"/>
<reference evidence="1 2" key="1">
    <citation type="submission" date="2014-04" db="EMBL/GenBank/DDBJ databases">
        <authorList>
            <consortium name="DOE Joint Genome Institute"/>
            <person name="Kuo A."/>
            <person name="Ruytinx J."/>
            <person name="Rineau F."/>
            <person name="Colpaert J."/>
            <person name="Kohler A."/>
            <person name="Nagy L.G."/>
            <person name="Floudas D."/>
            <person name="Copeland A."/>
            <person name="Barry K.W."/>
            <person name="Cichocki N."/>
            <person name="Veneault-Fourrey C."/>
            <person name="LaButti K."/>
            <person name="Lindquist E.A."/>
            <person name="Lipzen A."/>
            <person name="Lundell T."/>
            <person name="Morin E."/>
            <person name="Murat C."/>
            <person name="Sun H."/>
            <person name="Tunlid A."/>
            <person name="Henrissat B."/>
            <person name="Grigoriev I.V."/>
            <person name="Hibbett D.S."/>
            <person name="Martin F."/>
            <person name="Nordberg H.P."/>
            <person name="Cantor M.N."/>
            <person name="Hua S.X."/>
        </authorList>
    </citation>
    <scope>NUCLEOTIDE SEQUENCE [LARGE SCALE GENOMIC DNA]</scope>
    <source>
        <strain evidence="1 2">UH-Slu-Lm8-n1</strain>
    </source>
</reference>